<comment type="subcellular location">
    <subcellularLocation>
        <location evidence="1">Membrane</location>
        <topology evidence="1">Multi-pass membrane protein</topology>
    </subcellularLocation>
</comment>
<feature type="compositionally biased region" description="Low complexity" evidence="3">
    <location>
        <begin position="50"/>
        <end position="60"/>
    </location>
</feature>
<comment type="similarity">
    <text evidence="2">Belongs to the major facilitator superfamily. Monocarboxylate porter (TC 2.A.1.13) family.</text>
</comment>
<dbReference type="SUPFAM" id="SSF103473">
    <property type="entry name" value="MFS general substrate transporter"/>
    <property type="match status" value="1"/>
</dbReference>
<dbReference type="Pfam" id="PF07690">
    <property type="entry name" value="MFS_1"/>
    <property type="match status" value="1"/>
</dbReference>
<dbReference type="AlphaFoldDB" id="J5TDS9"/>
<gene>
    <name evidence="5" type="ORF">A1Q1_00245</name>
</gene>
<feature type="transmembrane region" description="Helical" evidence="4">
    <location>
        <begin position="269"/>
        <end position="287"/>
    </location>
</feature>
<name>J5TDS9_TRIAS</name>
<feature type="transmembrane region" description="Helical" evidence="4">
    <location>
        <begin position="423"/>
        <end position="446"/>
    </location>
</feature>
<evidence type="ECO:0000256" key="4">
    <source>
        <dbReference type="SAM" id="Phobius"/>
    </source>
</evidence>
<feature type="transmembrane region" description="Helical" evidence="4">
    <location>
        <begin position="508"/>
        <end position="526"/>
    </location>
</feature>
<dbReference type="KEGG" id="tasa:A1Q1_00245"/>
<keyword evidence="4" id="KW-0472">Membrane</keyword>
<evidence type="ECO:0000256" key="3">
    <source>
        <dbReference type="SAM" id="MobiDB-lite"/>
    </source>
</evidence>
<dbReference type="Proteomes" id="UP000002748">
    <property type="component" value="Unassembled WGS sequence"/>
</dbReference>
<dbReference type="RefSeq" id="XP_014182048.1">
    <property type="nucleotide sequence ID" value="XM_014326573.1"/>
</dbReference>
<dbReference type="InterPro" id="IPR036259">
    <property type="entry name" value="MFS_trans_sf"/>
</dbReference>
<evidence type="ECO:0000256" key="1">
    <source>
        <dbReference type="ARBA" id="ARBA00004141"/>
    </source>
</evidence>
<evidence type="ECO:0000313" key="5">
    <source>
        <dbReference type="EMBL" id="EJT50436.1"/>
    </source>
</evidence>
<comment type="caution">
    <text evidence="5">The sequence shown here is derived from an EMBL/GenBank/DDBJ whole genome shotgun (WGS) entry which is preliminary data.</text>
</comment>
<dbReference type="GeneID" id="25983759"/>
<feature type="compositionally biased region" description="Low complexity" evidence="3">
    <location>
        <begin position="1"/>
        <end position="29"/>
    </location>
</feature>
<feature type="transmembrane region" description="Helical" evidence="4">
    <location>
        <begin position="197"/>
        <end position="217"/>
    </location>
</feature>
<dbReference type="PANTHER" id="PTHR11360:SF284">
    <property type="entry name" value="EG:103B4.3 PROTEIN-RELATED"/>
    <property type="match status" value="1"/>
</dbReference>
<feature type="transmembrane region" description="Helical" evidence="4">
    <location>
        <begin position="458"/>
        <end position="477"/>
    </location>
</feature>
<feature type="transmembrane region" description="Helical" evidence="4">
    <location>
        <begin position="237"/>
        <end position="257"/>
    </location>
</feature>
<dbReference type="EMBL" id="ALBS01000106">
    <property type="protein sequence ID" value="EJT50436.1"/>
    <property type="molecule type" value="Genomic_DNA"/>
</dbReference>
<feature type="transmembrane region" description="Helical" evidence="4">
    <location>
        <begin position="391"/>
        <end position="411"/>
    </location>
</feature>
<sequence>MSELRPSSPSAPSGSDPTHPVPTTTTAMTIDHPPSDSPLKNEEEKRRPSSSHSVHSTTTTAVGDDHPPHLHHRRPTSPILAPPPDVVSVFDPASVGGGGPLVRIASQHSQRRLSQRRSQGAASMRRPTFTAFGDPNSPVFEEDYDGKLPNMEVKRMETEGPVVVLEKGGPGGDGDNCEKCRDAEEEEEGHAYPDGGYGWVVVACCTTLCALTNGWGMNFGVFQQYYVENVYPTAPTAVISLAGTTQGFFFACVAFISGRLGDRFGFKRVLYFAAFMCWLGTFCAGFANPLWAVILTQGVITGIGAGIAAPLFMSLPSQWFLRHRGLASGITMGGAGLGGGISTLIIRKLLLSVGRHKTLIIFLIRTRPTAPEARAARGPLFNGAVFRHSEFWSIALSLLIAIIGYSTPYTFLASWVAERFPDLTGMAATGPVSVLAFSVCIGRALVGFCADFVGPLNTYIAVFFLSGVIQLSLWLTAHNLAGTYAFAVLYGLIAPGFLGLLPQIVVTVLGPTALASNLGILLMFNAPGNLVGGPMGGGIRDATGSYKWTIASGGILQIVGGTIALWVEFYPQMSANVSPLPHVSQAVHTDLNTLRSYNRFLHVSWTFAEWLPL</sequence>
<dbReference type="Gene3D" id="1.20.1250.20">
    <property type="entry name" value="MFS general substrate transporter like domains"/>
    <property type="match status" value="2"/>
</dbReference>
<dbReference type="VEuPathDB" id="FungiDB:A1Q1_00245"/>
<dbReference type="HOGENOM" id="CLU_419193_0_0_1"/>
<reference evidence="5 6" key="1">
    <citation type="journal article" date="2012" name="Eukaryot. Cell">
        <title>Draft genome sequence of CBS 2479, the standard type strain of Trichosporon asahii.</title>
        <authorList>
            <person name="Yang R.Y."/>
            <person name="Li H.T."/>
            <person name="Zhu H."/>
            <person name="Zhou G.P."/>
            <person name="Wang M."/>
            <person name="Wang L."/>
        </authorList>
    </citation>
    <scope>NUCLEOTIDE SEQUENCE [LARGE SCALE GENOMIC DNA]</scope>
    <source>
        <strain evidence="6">ATCC 90039 / CBS 2479 / JCM 2466 / KCTC 7840 / NCYC 2677 / UAMH 7654</strain>
    </source>
</reference>
<dbReference type="InterPro" id="IPR011701">
    <property type="entry name" value="MFS"/>
</dbReference>
<proteinExistence type="inferred from homology"/>
<feature type="region of interest" description="Disordered" evidence="3">
    <location>
        <begin position="1"/>
        <end position="138"/>
    </location>
</feature>
<dbReference type="PANTHER" id="PTHR11360">
    <property type="entry name" value="MONOCARBOXYLATE TRANSPORTER"/>
    <property type="match status" value="1"/>
</dbReference>
<dbReference type="OrthoDB" id="2213137at2759"/>
<evidence type="ECO:0000313" key="6">
    <source>
        <dbReference type="Proteomes" id="UP000002748"/>
    </source>
</evidence>
<protein>
    <submittedName>
        <fullName evidence="5">Transporter</fullName>
    </submittedName>
</protein>
<feature type="transmembrane region" description="Helical" evidence="4">
    <location>
        <begin position="293"/>
        <end position="315"/>
    </location>
</feature>
<feature type="transmembrane region" description="Helical" evidence="4">
    <location>
        <begin position="546"/>
        <end position="567"/>
    </location>
</feature>
<keyword evidence="4" id="KW-1133">Transmembrane helix</keyword>
<accession>J5TDS9</accession>
<dbReference type="InterPro" id="IPR050327">
    <property type="entry name" value="Proton-linked_MCT"/>
</dbReference>
<evidence type="ECO:0000256" key="2">
    <source>
        <dbReference type="ARBA" id="ARBA00006727"/>
    </source>
</evidence>
<organism evidence="5 6">
    <name type="scientific">Trichosporon asahii var. asahii (strain ATCC 90039 / CBS 2479 / JCM 2466 / KCTC 7840 / NBRC 103889/ NCYC 2677 / UAMH 7654)</name>
    <name type="common">Yeast</name>
    <dbReference type="NCBI Taxonomy" id="1186058"/>
    <lineage>
        <taxon>Eukaryota</taxon>
        <taxon>Fungi</taxon>
        <taxon>Dikarya</taxon>
        <taxon>Basidiomycota</taxon>
        <taxon>Agaricomycotina</taxon>
        <taxon>Tremellomycetes</taxon>
        <taxon>Trichosporonales</taxon>
        <taxon>Trichosporonaceae</taxon>
        <taxon>Trichosporon</taxon>
    </lineage>
</organism>
<feature type="transmembrane region" description="Helical" evidence="4">
    <location>
        <begin position="483"/>
        <end position="501"/>
    </location>
</feature>
<keyword evidence="4" id="KW-0812">Transmembrane</keyword>
<dbReference type="GO" id="GO:0022857">
    <property type="term" value="F:transmembrane transporter activity"/>
    <property type="evidence" value="ECO:0007669"/>
    <property type="project" value="InterPro"/>
</dbReference>
<dbReference type="GO" id="GO:0016020">
    <property type="term" value="C:membrane"/>
    <property type="evidence" value="ECO:0007669"/>
    <property type="project" value="UniProtKB-SubCell"/>
</dbReference>